<evidence type="ECO:0000313" key="1">
    <source>
        <dbReference type="EMBL" id="KAF9491056.1"/>
    </source>
</evidence>
<name>A0A9P5ZSK1_PLEER</name>
<reference evidence="1" key="1">
    <citation type="submission" date="2020-11" db="EMBL/GenBank/DDBJ databases">
        <authorList>
            <consortium name="DOE Joint Genome Institute"/>
            <person name="Ahrendt S."/>
            <person name="Riley R."/>
            <person name="Andreopoulos W."/>
            <person name="Labutti K."/>
            <person name="Pangilinan J."/>
            <person name="Ruiz-Duenas F.J."/>
            <person name="Barrasa J.M."/>
            <person name="Sanchez-Garcia M."/>
            <person name="Camarero S."/>
            <person name="Miyauchi S."/>
            <person name="Serrano A."/>
            <person name="Linde D."/>
            <person name="Babiker R."/>
            <person name="Drula E."/>
            <person name="Ayuso-Fernandez I."/>
            <person name="Pacheco R."/>
            <person name="Padilla G."/>
            <person name="Ferreira P."/>
            <person name="Barriuso J."/>
            <person name="Kellner H."/>
            <person name="Castanera R."/>
            <person name="Alfaro M."/>
            <person name="Ramirez L."/>
            <person name="Pisabarro A.G."/>
            <person name="Kuo A."/>
            <person name="Tritt A."/>
            <person name="Lipzen A."/>
            <person name="He G."/>
            <person name="Yan M."/>
            <person name="Ng V."/>
            <person name="Cullen D."/>
            <person name="Martin F."/>
            <person name="Rosso M.-N."/>
            <person name="Henrissat B."/>
            <person name="Hibbett D."/>
            <person name="Martinez A.T."/>
            <person name="Grigoriev I.V."/>
        </authorList>
    </citation>
    <scope>NUCLEOTIDE SEQUENCE</scope>
    <source>
        <strain evidence="1">ATCC 90797</strain>
    </source>
</reference>
<organism evidence="1 2">
    <name type="scientific">Pleurotus eryngii</name>
    <name type="common">Boletus of the steppes</name>
    <dbReference type="NCBI Taxonomy" id="5323"/>
    <lineage>
        <taxon>Eukaryota</taxon>
        <taxon>Fungi</taxon>
        <taxon>Dikarya</taxon>
        <taxon>Basidiomycota</taxon>
        <taxon>Agaricomycotina</taxon>
        <taxon>Agaricomycetes</taxon>
        <taxon>Agaricomycetidae</taxon>
        <taxon>Agaricales</taxon>
        <taxon>Pleurotineae</taxon>
        <taxon>Pleurotaceae</taxon>
        <taxon>Pleurotus</taxon>
    </lineage>
</organism>
<sequence length="168" mass="19021">MNIAISYVLPMCQHIQQDQLGNLTSVQVPELLSEVQGLGSLILYHPQESRSPGGFQRIKPWTHDGTRSNLETSWGGVARGQATYILNMPTRFLEDDMLQYSMRRRRSVPDMYSVKKLDGSYHLGCEGRELEEARENPSKRGNVYNTEVLLGVQKENENNARNVLLGSL</sequence>
<dbReference type="Proteomes" id="UP000807025">
    <property type="component" value="Unassembled WGS sequence"/>
</dbReference>
<comment type="caution">
    <text evidence="1">The sequence shown here is derived from an EMBL/GenBank/DDBJ whole genome shotgun (WGS) entry which is preliminary data.</text>
</comment>
<accession>A0A9P5ZSK1</accession>
<dbReference type="EMBL" id="MU154627">
    <property type="protein sequence ID" value="KAF9491056.1"/>
    <property type="molecule type" value="Genomic_DNA"/>
</dbReference>
<gene>
    <name evidence="1" type="ORF">BDN71DRAFT_1434210</name>
</gene>
<dbReference type="AlphaFoldDB" id="A0A9P5ZSK1"/>
<proteinExistence type="predicted"/>
<evidence type="ECO:0000313" key="2">
    <source>
        <dbReference type="Proteomes" id="UP000807025"/>
    </source>
</evidence>
<protein>
    <submittedName>
        <fullName evidence="1">Uncharacterized protein</fullName>
    </submittedName>
</protein>
<keyword evidence="2" id="KW-1185">Reference proteome</keyword>